<reference evidence="2 3" key="1">
    <citation type="submission" date="2024-04" db="EMBL/GenBank/DDBJ databases">
        <title>Phyllosticta paracitricarpa is synonymous to the EU quarantine fungus P. citricarpa based on phylogenomic analyses.</title>
        <authorList>
            <consortium name="Lawrence Berkeley National Laboratory"/>
            <person name="Van Ingen-Buijs V.A."/>
            <person name="Van Westerhoven A.C."/>
            <person name="Haridas S."/>
            <person name="Skiadas P."/>
            <person name="Martin F."/>
            <person name="Groenewald J.Z."/>
            <person name="Crous P.W."/>
            <person name="Seidl M.F."/>
        </authorList>
    </citation>
    <scope>NUCLEOTIDE SEQUENCE [LARGE SCALE GENOMIC DNA]</scope>
    <source>
        <strain evidence="2 3">CBS 123371</strain>
    </source>
</reference>
<keyword evidence="1" id="KW-0732">Signal</keyword>
<sequence length="159" mass="18352">MVGWFVFLPCVSASSSVDCFALQPWSSSILTPRAWTTDLLQNISSDSFRESVSARMDFVGLSIRQLLFSSPTNAPPPHTSTLLMIKSWSVKFIYRSLQSTRMCMKHLHCGTRWSRRELGPEYLRHCPSDFSSILPLQPFLWLIHCLLLFLNWPINIWDD</sequence>
<evidence type="ECO:0000256" key="1">
    <source>
        <dbReference type="SAM" id="SignalP"/>
    </source>
</evidence>
<evidence type="ECO:0000313" key="3">
    <source>
        <dbReference type="Proteomes" id="UP001363622"/>
    </source>
</evidence>
<comment type="caution">
    <text evidence="2">The sequence shown here is derived from an EMBL/GenBank/DDBJ whole genome shotgun (WGS) entry which is preliminary data.</text>
</comment>
<dbReference type="EMBL" id="JBBPHU010000007">
    <property type="protein sequence ID" value="KAK7515827.1"/>
    <property type="molecule type" value="Genomic_DNA"/>
</dbReference>
<dbReference type="Proteomes" id="UP001363622">
    <property type="component" value="Unassembled WGS sequence"/>
</dbReference>
<organism evidence="2 3">
    <name type="scientific">Phyllosticta citriasiana</name>
    <dbReference type="NCBI Taxonomy" id="595635"/>
    <lineage>
        <taxon>Eukaryota</taxon>
        <taxon>Fungi</taxon>
        <taxon>Dikarya</taxon>
        <taxon>Ascomycota</taxon>
        <taxon>Pezizomycotina</taxon>
        <taxon>Dothideomycetes</taxon>
        <taxon>Dothideomycetes incertae sedis</taxon>
        <taxon>Botryosphaeriales</taxon>
        <taxon>Phyllostictaceae</taxon>
        <taxon>Phyllosticta</taxon>
    </lineage>
</organism>
<evidence type="ECO:0000313" key="2">
    <source>
        <dbReference type="EMBL" id="KAK7515827.1"/>
    </source>
</evidence>
<name>A0ABR1KJD2_9PEZI</name>
<feature type="signal peptide" evidence="1">
    <location>
        <begin position="1"/>
        <end position="16"/>
    </location>
</feature>
<protein>
    <recommendedName>
        <fullName evidence="4">Secreted protein</fullName>
    </recommendedName>
</protein>
<accession>A0ABR1KJD2</accession>
<feature type="chain" id="PRO_5045318798" description="Secreted protein" evidence="1">
    <location>
        <begin position="17"/>
        <end position="159"/>
    </location>
</feature>
<evidence type="ECO:0008006" key="4">
    <source>
        <dbReference type="Google" id="ProtNLM"/>
    </source>
</evidence>
<gene>
    <name evidence="2" type="ORF">IWZ03DRAFT_212501</name>
</gene>
<keyword evidence="3" id="KW-1185">Reference proteome</keyword>
<proteinExistence type="predicted"/>